<organism evidence="2 3">
    <name type="scientific">Zancudomyces culisetae</name>
    <name type="common">Gut fungus</name>
    <name type="synonym">Smittium culisetae</name>
    <dbReference type="NCBI Taxonomy" id="1213189"/>
    <lineage>
        <taxon>Eukaryota</taxon>
        <taxon>Fungi</taxon>
        <taxon>Fungi incertae sedis</taxon>
        <taxon>Zoopagomycota</taxon>
        <taxon>Kickxellomycotina</taxon>
        <taxon>Harpellomycetes</taxon>
        <taxon>Harpellales</taxon>
        <taxon>Legeriomycetaceae</taxon>
        <taxon>Zancudomyces</taxon>
    </lineage>
</organism>
<comment type="caution">
    <text evidence="2">The sequence shown here is derived from an EMBL/GenBank/DDBJ whole genome shotgun (WGS) entry which is preliminary data.</text>
</comment>
<evidence type="ECO:0000256" key="1">
    <source>
        <dbReference type="SAM" id="Phobius"/>
    </source>
</evidence>
<keyword evidence="1" id="KW-0472">Membrane</keyword>
<gene>
    <name evidence="2" type="ORF">AX774_g5396</name>
</gene>
<evidence type="ECO:0000313" key="3">
    <source>
        <dbReference type="Proteomes" id="UP000188320"/>
    </source>
</evidence>
<evidence type="ECO:0000313" key="2">
    <source>
        <dbReference type="EMBL" id="OMH81148.1"/>
    </source>
</evidence>
<dbReference type="AlphaFoldDB" id="A0A1R1PJK1"/>
<sequence length="118" mass="13254">MLQSDTLPIFITVTIFFVCVTVFTVLRQRKQKKIKLELQTQSNMAHIEALVESSALNSAQNAENALKASPPLPKYTPTLFTSPQQLEKFSIQGRPDNMRFMHGKSISENTCAENTVQP</sequence>
<feature type="transmembrane region" description="Helical" evidence="1">
    <location>
        <begin position="6"/>
        <end position="26"/>
    </location>
</feature>
<dbReference type="EMBL" id="LSSK01000961">
    <property type="protein sequence ID" value="OMH81148.1"/>
    <property type="molecule type" value="Genomic_DNA"/>
</dbReference>
<name>A0A1R1PJK1_ZANCU</name>
<keyword evidence="3" id="KW-1185">Reference proteome</keyword>
<proteinExistence type="predicted"/>
<accession>A0A1R1PJK1</accession>
<keyword evidence="1" id="KW-0812">Transmembrane</keyword>
<dbReference type="Proteomes" id="UP000188320">
    <property type="component" value="Unassembled WGS sequence"/>
</dbReference>
<protein>
    <submittedName>
        <fullName evidence="2">Uncharacterized protein</fullName>
    </submittedName>
</protein>
<keyword evidence="1" id="KW-1133">Transmembrane helix</keyword>
<reference evidence="3" key="1">
    <citation type="submission" date="2017-01" db="EMBL/GenBank/DDBJ databases">
        <authorList>
            <person name="Wang Y."/>
            <person name="White M."/>
            <person name="Kvist S."/>
            <person name="Moncalvo J.-M."/>
        </authorList>
    </citation>
    <scope>NUCLEOTIDE SEQUENCE [LARGE SCALE GENOMIC DNA]</scope>
    <source>
        <strain evidence="3">COL-18-3</strain>
    </source>
</reference>